<dbReference type="EMBL" id="BMAW01099898">
    <property type="protein sequence ID" value="GFS92245.1"/>
    <property type="molecule type" value="Genomic_DNA"/>
</dbReference>
<organism evidence="2 3">
    <name type="scientific">Nephila pilipes</name>
    <name type="common">Giant wood spider</name>
    <name type="synonym">Nephila maculata</name>
    <dbReference type="NCBI Taxonomy" id="299642"/>
    <lineage>
        <taxon>Eukaryota</taxon>
        <taxon>Metazoa</taxon>
        <taxon>Ecdysozoa</taxon>
        <taxon>Arthropoda</taxon>
        <taxon>Chelicerata</taxon>
        <taxon>Arachnida</taxon>
        <taxon>Araneae</taxon>
        <taxon>Araneomorphae</taxon>
        <taxon>Entelegynae</taxon>
        <taxon>Araneoidea</taxon>
        <taxon>Nephilidae</taxon>
        <taxon>Nephila</taxon>
    </lineage>
</organism>
<evidence type="ECO:0008006" key="4">
    <source>
        <dbReference type="Google" id="ProtNLM"/>
    </source>
</evidence>
<evidence type="ECO:0000313" key="3">
    <source>
        <dbReference type="Proteomes" id="UP000887013"/>
    </source>
</evidence>
<keyword evidence="1" id="KW-1133">Transmembrane helix</keyword>
<proteinExistence type="predicted"/>
<reference evidence="2" key="1">
    <citation type="submission" date="2020-08" db="EMBL/GenBank/DDBJ databases">
        <title>Multicomponent nature underlies the extraordinary mechanical properties of spider dragline silk.</title>
        <authorList>
            <person name="Kono N."/>
            <person name="Nakamura H."/>
            <person name="Mori M."/>
            <person name="Yoshida Y."/>
            <person name="Ohtoshi R."/>
            <person name="Malay A.D."/>
            <person name="Moran D.A.P."/>
            <person name="Tomita M."/>
            <person name="Numata K."/>
            <person name="Arakawa K."/>
        </authorList>
    </citation>
    <scope>NUCLEOTIDE SEQUENCE</scope>
</reference>
<name>A0A8X6TC61_NEPPI</name>
<dbReference type="Proteomes" id="UP000887013">
    <property type="component" value="Unassembled WGS sequence"/>
</dbReference>
<evidence type="ECO:0000313" key="2">
    <source>
        <dbReference type="EMBL" id="GFS92245.1"/>
    </source>
</evidence>
<sequence>MNDAFLFPFDDDALHFMAAIWIPHCLLLFVVLRINGILLRLVVRVRYSICSLLCFISEKCDFSAKGKRKRKKKSGGGKLLKDEAVTNAIHMDRPRVGEIDLSARVAEVPRIVHESYFVLLARKKKRLLNLTKAKKEKSAIELLEGSLGGGVFFGCCMPYRRVFPAPSLGAGVGIRFRLEACFLFIF</sequence>
<evidence type="ECO:0000256" key="1">
    <source>
        <dbReference type="SAM" id="Phobius"/>
    </source>
</evidence>
<feature type="transmembrane region" description="Helical" evidence="1">
    <location>
        <begin position="20"/>
        <end position="43"/>
    </location>
</feature>
<protein>
    <recommendedName>
        <fullName evidence="4">Transmembrane protein</fullName>
    </recommendedName>
</protein>
<keyword evidence="1" id="KW-0472">Membrane</keyword>
<keyword evidence="3" id="KW-1185">Reference proteome</keyword>
<accession>A0A8X6TC61</accession>
<gene>
    <name evidence="2" type="ORF">NPIL_374461</name>
</gene>
<dbReference type="OrthoDB" id="10542252at2759"/>
<keyword evidence="1" id="KW-0812">Transmembrane</keyword>
<comment type="caution">
    <text evidence="2">The sequence shown here is derived from an EMBL/GenBank/DDBJ whole genome shotgun (WGS) entry which is preliminary data.</text>
</comment>
<dbReference type="AlphaFoldDB" id="A0A8X6TC61"/>